<evidence type="ECO:0000256" key="4">
    <source>
        <dbReference type="RuleBase" id="RU003495"/>
    </source>
</evidence>
<evidence type="ECO:0000256" key="3">
    <source>
        <dbReference type="HAMAP-Rule" id="MF_02071"/>
    </source>
</evidence>
<protein>
    <recommendedName>
        <fullName evidence="3">Probable endolytic peptidoglycan transglycosylase RlpA</fullName>
        <ecNumber evidence="3">4.2.2.-</ecNumber>
    </recommendedName>
</protein>
<comment type="similarity">
    <text evidence="3 4">Belongs to the RlpA family.</text>
</comment>
<dbReference type="Pfam" id="PF03330">
    <property type="entry name" value="DPBB_1"/>
    <property type="match status" value="1"/>
</dbReference>
<feature type="compositionally biased region" description="Polar residues" evidence="5">
    <location>
        <begin position="63"/>
        <end position="73"/>
    </location>
</feature>
<evidence type="ECO:0000256" key="5">
    <source>
        <dbReference type="SAM" id="MobiDB-lite"/>
    </source>
</evidence>
<gene>
    <name evidence="3" type="primary">rlpA</name>
    <name evidence="7" type="ORF">HPC62_00505</name>
</gene>
<name>A0A6M8B8F8_9CYAN</name>
<dbReference type="InterPro" id="IPR012997">
    <property type="entry name" value="RplA"/>
</dbReference>
<keyword evidence="3" id="KW-0732">Signal</keyword>
<dbReference type="SUPFAM" id="SSF50685">
    <property type="entry name" value="Barwin-like endoglucanases"/>
    <property type="match status" value="1"/>
</dbReference>
<feature type="signal peptide" evidence="3">
    <location>
        <begin position="1"/>
        <end position="27"/>
    </location>
</feature>
<feature type="region of interest" description="Disordered" evidence="5">
    <location>
        <begin position="35"/>
        <end position="82"/>
    </location>
</feature>
<dbReference type="InterPro" id="IPR036908">
    <property type="entry name" value="RlpA-like_sf"/>
</dbReference>
<dbReference type="InterPro" id="IPR009009">
    <property type="entry name" value="RlpA-like_DPBB"/>
</dbReference>
<dbReference type="AlphaFoldDB" id="A0A6M8B8F8"/>
<dbReference type="EMBL" id="CP053661">
    <property type="protein sequence ID" value="QKD80850.1"/>
    <property type="molecule type" value="Genomic_DNA"/>
</dbReference>
<dbReference type="InterPro" id="IPR034718">
    <property type="entry name" value="RlpA"/>
</dbReference>
<evidence type="ECO:0000256" key="2">
    <source>
        <dbReference type="ARBA" id="ARBA00023316"/>
    </source>
</evidence>
<evidence type="ECO:0000259" key="6">
    <source>
        <dbReference type="Pfam" id="PF03330"/>
    </source>
</evidence>
<dbReference type="KEGG" id="theu:HPC62_00505"/>
<dbReference type="PANTHER" id="PTHR34183:SF8">
    <property type="entry name" value="ENDOLYTIC PEPTIDOGLYCAN TRANSGLYCOSYLASE RLPA-RELATED"/>
    <property type="match status" value="1"/>
</dbReference>
<organism evidence="7 8">
    <name type="scientific">Thermoleptolyngbya sichuanensis A183</name>
    <dbReference type="NCBI Taxonomy" id="2737172"/>
    <lineage>
        <taxon>Bacteria</taxon>
        <taxon>Bacillati</taxon>
        <taxon>Cyanobacteriota</taxon>
        <taxon>Cyanophyceae</taxon>
        <taxon>Oculatellales</taxon>
        <taxon>Oculatellaceae</taxon>
        <taxon>Thermoleptolyngbya</taxon>
        <taxon>Thermoleptolyngbya sichuanensis</taxon>
    </lineage>
</organism>
<feature type="compositionally biased region" description="Low complexity" evidence="5">
    <location>
        <begin position="191"/>
        <end position="203"/>
    </location>
</feature>
<keyword evidence="8" id="KW-1185">Reference proteome</keyword>
<dbReference type="Proteomes" id="UP000505210">
    <property type="component" value="Chromosome"/>
</dbReference>
<dbReference type="GO" id="GO:0000270">
    <property type="term" value="P:peptidoglycan metabolic process"/>
    <property type="evidence" value="ECO:0007669"/>
    <property type="project" value="UniProtKB-UniRule"/>
</dbReference>
<dbReference type="GO" id="GO:0071555">
    <property type="term" value="P:cell wall organization"/>
    <property type="evidence" value="ECO:0007669"/>
    <property type="project" value="UniProtKB-KW"/>
</dbReference>
<keyword evidence="2 3" id="KW-0961">Cell wall biogenesis/degradation</keyword>
<dbReference type="NCBIfam" id="TIGR00413">
    <property type="entry name" value="rlpA"/>
    <property type="match status" value="1"/>
</dbReference>
<keyword evidence="1 3" id="KW-0456">Lyase</keyword>
<dbReference type="HAMAP" id="MF_02071">
    <property type="entry name" value="RlpA"/>
    <property type="match status" value="1"/>
</dbReference>
<evidence type="ECO:0000313" key="8">
    <source>
        <dbReference type="Proteomes" id="UP000505210"/>
    </source>
</evidence>
<comment type="function">
    <text evidence="3">Lytic transglycosylase with a strong preference for naked glycan strands that lack stem peptides.</text>
</comment>
<accession>A0A6M8B8F8</accession>
<dbReference type="PANTHER" id="PTHR34183">
    <property type="entry name" value="ENDOLYTIC PEPTIDOGLYCAN TRANSGLYCOSYLASE RLPA"/>
    <property type="match status" value="1"/>
</dbReference>
<feature type="region of interest" description="Disordered" evidence="5">
    <location>
        <begin position="147"/>
        <end position="204"/>
    </location>
</feature>
<sequence length="412" mass="43219" precursor="true">MSQKLWSGLTTAAFLFTALAPVSAAFADAQTDLASEGDEVSQEKVPSLDASAELGSPEPLSATVGSASETDTVQPGAISETPSTRRIAAALGEVRKVGEYQDQEETDTAEDLTVTIIPHEVNNRSSATLRIQSIPVFTFLGAVTQPDPSSVSTAGALDNAAEGRATGESETVKRPTPPEADASAVVPGQPDSGSSATADASADPMQRAGAIAARLRQIHRDGTSAETITVRWDAQRERYVIQVGSEELIEMNADIILPDTTRNPAEDALQATNRLRRLLGSAPPLQDIQDRPRPAVRVSVSPANRTGSTRVASGIASWYGPGFHGNRSASGEVFNQNAMTAAHRYLPFGTQVRVTNLNTGQSVVVRINDRGPFSRGRVIDLSAGAARAIGMIGSGIAPVSLEVIGRSQTASR</sequence>
<dbReference type="RefSeq" id="WP_172353282.1">
    <property type="nucleotide sequence ID" value="NZ_CP053661.1"/>
</dbReference>
<dbReference type="GO" id="GO:0008932">
    <property type="term" value="F:lytic endotransglycosylase activity"/>
    <property type="evidence" value="ECO:0007669"/>
    <property type="project" value="UniProtKB-UniRule"/>
</dbReference>
<dbReference type="CDD" id="cd22268">
    <property type="entry name" value="DPBB_RlpA-like"/>
    <property type="match status" value="1"/>
</dbReference>
<reference evidence="7 8" key="1">
    <citation type="submission" date="2020-05" db="EMBL/GenBank/DDBJ databases">
        <title>Complete genome sequence of of a novel Thermoleptolyngbya strain isolated from hot springs of Ganzi, Sichuan China.</title>
        <authorList>
            <person name="Tang J."/>
            <person name="Daroch M."/>
            <person name="Li L."/>
            <person name="Waleron K."/>
            <person name="Waleron M."/>
            <person name="Waleron M."/>
        </authorList>
    </citation>
    <scope>NUCLEOTIDE SEQUENCE [LARGE SCALE GENOMIC DNA]</scope>
    <source>
        <strain evidence="7 8">PKUAC-SCTA183</strain>
    </source>
</reference>
<feature type="chain" id="PRO_5027193868" description="Probable endolytic peptidoglycan transglycosylase RlpA" evidence="3">
    <location>
        <begin position="28"/>
        <end position="412"/>
    </location>
</feature>
<feature type="domain" description="RlpA-like protein double-psi beta-barrel" evidence="6">
    <location>
        <begin position="312"/>
        <end position="400"/>
    </location>
</feature>
<dbReference type="EC" id="4.2.2.-" evidence="3"/>
<proteinExistence type="inferred from homology"/>
<evidence type="ECO:0000313" key="7">
    <source>
        <dbReference type="EMBL" id="QKD80850.1"/>
    </source>
</evidence>
<dbReference type="Gene3D" id="2.40.40.10">
    <property type="entry name" value="RlpA-like domain"/>
    <property type="match status" value="1"/>
</dbReference>
<evidence type="ECO:0000256" key="1">
    <source>
        <dbReference type="ARBA" id="ARBA00023239"/>
    </source>
</evidence>